<gene>
    <name evidence="7" type="ORF">K8344_11085</name>
</gene>
<keyword evidence="5 6" id="KW-0472">Membrane</keyword>
<reference evidence="7" key="1">
    <citation type="submission" date="2021-09" db="EMBL/GenBank/DDBJ databases">
        <title>Genome of Aequorivita sp. strain F64183.</title>
        <authorList>
            <person name="Wang Y."/>
        </authorList>
    </citation>
    <scope>NUCLEOTIDE SEQUENCE</scope>
    <source>
        <strain evidence="7">F64183</strain>
    </source>
</reference>
<feature type="transmembrane region" description="Helical" evidence="6">
    <location>
        <begin position="125"/>
        <end position="149"/>
    </location>
</feature>
<dbReference type="RefSeq" id="WP_237608750.1">
    <property type="nucleotide sequence ID" value="NZ_JAIRBB010000010.1"/>
</dbReference>
<evidence type="ECO:0000256" key="6">
    <source>
        <dbReference type="SAM" id="Phobius"/>
    </source>
</evidence>
<evidence type="ECO:0000256" key="3">
    <source>
        <dbReference type="ARBA" id="ARBA00022692"/>
    </source>
</evidence>
<evidence type="ECO:0000313" key="8">
    <source>
        <dbReference type="Proteomes" id="UP001139462"/>
    </source>
</evidence>
<feature type="transmembrane region" description="Helical" evidence="6">
    <location>
        <begin position="398"/>
        <end position="423"/>
    </location>
</feature>
<dbReference type="PANTHER" id="PTHR30250:SF26">
    <property type="entry name" value="PSMA PROTEIN"/>
    <property type="match status" value="1"/>
</dbReference>
<feature type="transmembrane region" description="Helical" evidence="6">
    <location>
        <begin position="375"/>
        <end position="392"/>
    </location>
</feature>
<accession>A0A9X1R622</accession>
<dbReference type="EMBL" id="JAIRBB010000010">
    <property type="protein sequence ID" value="MCG2431664.1"/>
    <property type="molecule type" value="Genomic_DNA"/>
</dbReference>
<feature type="transmembrane region" description="Helical" evidence="6">
    <location>
        <begin position="309"/>
        <end position="334"/>
    </location>
</feature>
<feature type="transmembrane region" description="Helical" evidence="6">
    <location>
        <begin position="260"/>
        <end position="283"/>
    </location>
</feature>
<keyword evidence="8" id="KW-1185">Reference proteome</keyword>
<feature type="transmembrane region" description="Helical" evidence="6">
    <location>
        <begin position="38"/>
        <end position="58"/>
    </location>
</feature>
<dbReference type="InterPro" id="IPR002797">
    <property type="entry name" value="Polysacc_synth"/>
</dbReference>
<keyword evidence="4 6" id="KW-1133">Transmembrane helix</keyword>
<feature type="transmembrane region" description="Helical" evidence="6">
    <location>
        <begin position="340"/>
        <end position="363"/>
    </location>
</feature>
<dbReference type="Proteomes" id="UP001139462">
    <property type="component" value="Unassembled WGS sequence"/>
</dbReference>
<dbReference type="GO" id="GO:0005886">
    <property type="term" value="C:plasma membrane"/>
    <property type="evidence" value="ECO:0007669"/>
    <property type="project" value="UniProtKB-SubCell"/>
</dbReference>
<dbReference type="InterPro" id="IPR050833">
    <property type="entry name" value="Poly_Biosynth_Transport"/>
</dbReference>
<feature type="transmembrane region" description="Helical" evidence="6">
    <location>
        <begin position="224"/>
        <end position="240"/>
    </location>
</feature>
<comment type="subcellular location">
    <subcellularLocation>
        <location evidence="1">Cell membrane</location>
        <topology evidence="1">Multi-pass membrane protein</topology>
    </subcellularLocation>
</comment>
<comment type="caution">
    <text evidence="7">The sequence shown here is derived from an EMBL/GenBank/DDBJ whole genome shotgun (WGS) entry which is preliminary data.</text>
</comment>
<evidence type="ECO:0000256" key="2">
    <source>
        <dbReference type="ARBA" id="ARBA00022475"/>
    </source>
</evidence>
<dbReference type="AlphaFoldDB" id="A0A9X1R622"/>
<feature type="transmembrane region" description="Helical" evidence="6">
    <location>
        <begin position="183"/>
        <end position="204"/>
    </location>
</feature>
<evidence type="ECO:0000256" key="1">
    <source>
        <dbReference type="ARBA" id="ARBA00004651"/>
    </source>
</evidence>
<evidence type="ECO:0000256" key="5">
    <source>
        <dbReference type="ARBA" id="ARBA00023136"/>
    </source>
</evidence>
<feature type="transmembrane region" description="Helical" evidence="6">
    <location>
        <begin position="464"/>
        <end position="484"/>
    </location>
</feature>
<name>A0A9X1R622_9FLAO</name>
<feature type="transmembrane region" description="Helical" evidence="6">
    <location>
        <begin position="12"/>
        <end position="32"/>
    </location>
</feature>
<evidence type="ECO:0000313" key="7">
    <source>
        <dbReference type="EMBL" id="MCG2431664.1"/>
    </source>
</evidence>
<protein>
    <submittedName>
        <fullName evidence="7">Oligosaccharide flippase family protein</fullName>
    </submittedName>
</protein>
<keyword evidence="3 6" id="KW-0812">Transmembrane</keyword>
<evidence type="ECO:0000256" key="4">
    <source>
        <dbReference type="ARBA" id="ARBA00022989"/>
    </source>
</evidence>
<dbReference type="PANTHER" id="PTHR30250">
    <property type="entry name" value="PST FAMILY PREDICTED COLANIC ACID TRANSPORTER"/>
    <property type="match status" value="1"/>
</dbReference>
<keyword evidence="2" id="KW-1003">Cell membrane</keyword>
<dbReference type="Pfam" id="PF01943">
    <property type="entry name" value="Polysacc_synt"/>
    <property type="match status" value="1"/>
</dbReference>
<sequence>MSQLKKGALLSYGTIFLTNVIGIVLTPFIVRGLGDSEYGLYTLIGAFIGTMAVLDLGLNNTIVRYVAKYRAEEDEEGEANFLATTMYIYGVITFILLAIGIGIYFNLENIFGDSLSLVELDKAKVMFMILLFNIAVTIPGNAFEAICNGYEHFVYPKKMRMIRYVIRSAAVVGLLYFKGGAIGLVVIDTLMNLTIIGSNVYYVIKKLKVQFKLSSFNKKLVKEIFTYSFWIFLMGLVYQFQWRTGQFILGVKTDTVTVAIFAIGVLLGTYYATFATTITNLLIPKAMKLVVSNASGLEITEMAIKIGRVLLILLYLLLGGFVVFGKEFVVLWVGETYVNSWVIAVLIMVTLTNSLTLSFMTSILKAKNLYRFKSVIYILFVALGLGLGYFLIDRIQEIGMMLGLCIGVLISQIVLNVYFVRVLDFKIWKFYKDTFLRGSLFLMVFLLLGFYLNTFFQNYNWPSFILKTAMFSIFYLFANYFFVFNNYEKQLTKKALNKVGALKNIIK</sequence>
<feature type="transmembrane region" description="Helical" evidence="6">
    <location>
        <begin position="79"/>
        <end position="105"/>
    </location>
</feature>
<feature type="transmembrane region" description="Helical" evidence="6">
    <location>
        <begin position="161"/>
        <end position="177"/>
    </location>
</feature>
<proteinExistence type="predicted"/>
<organism evidence="7 8">
    <name type="scientific">Aequorivita xiaoshiensis</name>
    <dbReference type="NCBI Taxonomy" id="2874476"/>
    <lineage>
        <taxon>Bacteria</taxon>
        <taxon>Pseudomonadati</taxon>
        <taxon>Bacteroidota</taxon>
        <taxon>Flavobacteriia</taxon>
        <taxon>Flavobacteriales</taxon>
        <taxon>Flavobacteriaceae</taxon>
        <taxon>Aequorivita</taxon>
    </lineage>
</organism>
<feature type="transmembrane region" description="Helical" evidence="6">
    <location>
        <begin position="435"/>
        <end position="452"/>
    </location>
</feature>